<proteinExistence type="inferred from homology"/>
<keyword evidence="7" id="KW-1185">Reference proteome</keyword>
<sequence>MELHDAGLLIEIARRGSFARVARDRGADPSWVSRKVADIEDELGFRIFHRTTRRVSLTEAGTIYLREAETIVEALDRARDNALSVSQVPSGTLRITCTVAFGQKILVPLLPRFRRDYPQVDLELVLSDASLDLVEDRIDLAIRLGPGVSGDFVVSKLRDTRYRVCASPDYLRRQGRPATPAALAGHDCLRFLLPGFRNRWLFRDGAGAVEPVEIKGSVVSTGALALHAMALAGMGPVLLASWLVDDDIASGALVDLFPDRQATATTFETAIWMLYPSRSFLPQKVRAMIDFLRAEAETKWRAW</sequence>
<dbReference type="InterPro" id="IPR036390">
    <property type="entry name" value="WH_DNA-bd_sf"/>
</dbReference>
<dbReference type="Gene3D" id="3.40.190.290">
    <property type="match status" value="1"/>
</dbReference>
<name>F1Z9U7_9SPHN</name>
<dbReference type="InterPro" id="IPR058163">
    <property type="entry name" value="LysR-type_TF_proteobact-type"/>
</dbReference>
<dbReference type="PANTHER" id="PTHR30537:SF5">
    <property type="entry name" value="HTH-TYPE TRANSCRIPTIONAL ACTIVATOR TTDR-RELATED"/>
    <property type="match status" value="1"/>
</dbReference>
<keyword evidence="3" id="KW-0238">DNA-binding</keyword>
<comment type="caution">
    <text evidence="6">The sequence shown here is derived from an EMBL/GenBank/DDBJ whole genome shotgun (WGS) entry which is preliminary data.</text>
</comment>
<dbReference type="PANTHER" id="PTHR30537">
    <property type="entry name" value="HTH-TYPE TRANSCRIPTIONAL REGULATOR"/>
    <property type="match status" value="1"/>
</dbReference>
<dbReference type="HOGENOM" id="CLU_039613_16_2_5"/>
<feature type="domain" description="HTH lysR-type" evidence="5">
    <location>
        <begin position="1"/>
        <end position="58"/>
    </location>
</feature>
<dbReference type="SUPFAM" id="SSF46785">
    <property type="entry name" value="Winged helix' DNA-binding domain"/>
    <property type="match status" value="1"/>
</dbReference>
<dbReference type="PROSITE" id="PS50931">
    <property type="entry name" value="HTH_LYSR"/>
    <property type="match status" value="1"/>
</dbReference>
<dbReference type="InParanoid" id="F1Z9U7"/>
<dbReference type="OrthoDB" id="9786526at2"/>
<evidence type="ECO:0000313" key="7">
    <source>
        <dbReference type="Proteomes" id="UP000004728"/>
    </source>
</evidence>
<dbReference type="InterPro" id="IPR005119">
    <property type="entry name" value="LysR_subst-bd"/>
</dbReference>
<dbReference type="InterPro" id="IPR036388">
    <property type="entry name" value="WH-like_DNA-bd_sf"/>
</dbReference>
<dbReference type="Gene3D" id="1.10.10.10">
    <property type="entry name" value="Winged helix-like DNA-binding domain superfamily/Winged helix DNA-binding domain"/>
    <property type="match status" value="1"/>
</dbReference>
<dbReference type="GO" id="GO:0003677">
    <property type="term" value="F:DNA binding"/>
    <property type="evidence" value="ECO:0007669"/>
    <property type="project" value="UniProtKB-KW"/>
</dbReference>
<protein>
    <submittedName>
        <fullName evidence="6">LysR family transcriptional regulator</fullName>
    </submittedName>
</protein>
<dbReference type="InterPro" id="IPR000847">
    <property type="entry name" value="LysR_HTH_N"/>
</dbReference>
<gene>
    <name evidence="6" type="ORF">Y88_0702</name>
</gene>
<keyword evidence="2" id="KW-0805">Transcription regulation</keyword>
<dbReference type="CDD" id="cd08422">
    <property type="entry name" value="PBP2_CrgA_like"/>
    <property type="match status" value="1"/>
</dbReference>
<evidence type="ECO:0000256" key="4">
    <source>
        <dbReference type="ARBA" id="ARBA00023163"/>
    </source>
</evidence>
<dbReference type="GO" id="GO:0003700">
    <property type="term" value="F:DNA-binding transcription factor activity"/>
    <property type="evidence" value="ECO:0007669"/>
    <property type="project" value="InterPro"/>
</dbReference>
<dbReference type="RefSeq" id="WP_008066455.1">
    <property type="nucleotide sequence ID" value="NZ_AQWK01000002.1"/>
</dbReference>
<dbReference type="EMBL" id="AEWJ01000041">
    <property type="protein sequence ID" value="EGD58645.1"/>
    <property type="molecule type" value="Genomic_DNA"/>
</dbReference>
<evidence type="ECO:0000256" key="1">
    <source>
        <dbReference type="ARBA" id="ARBA00009437"/>
    </source>
</evidence>
<evidence type="ECO:0000256" key="3">
    <source>
        <dbReference type="ARBA" id="ARBA00023125"/>
    </source>
</evidence>
<keyword evidence="4" id="KW-0804">Transcription</keyword>
<evidence type="ECO:0000259" key="5">
    <source>
        <dbReference type="PROSITE" id="PS50931"/>
    </source>
</evidence>
<accession>F1Z9U7</accession>
<organism evidence="6 7">
    <name type="scientific">Novosphingobium nitrogenifigens DSM 19370</name>
    <dbReference type="NCBI Taxonomy" id="983920"/>
    <lineage>
        <taxon>Bacteria</taxon>
        <taxon>Pseudomonadati</taxon>
        <taxon>Pseudomonadota</taxon>
        <taxon>Alphaproteobacteria</taxon>
        <taxon>Sphingomonadales</taxon>
        <taxon>Sphingomonadaceae</taxon>
        <taxon>Novosphingobium</taxon>
    </lineage>
</organism>
<evidence type="ECO:0000256" key="2">
    <source>
        <dbReference type="ARBA" id="ARBA00023015"/>
    </source>
</evidence>
<dbReference type="AlphaFoldDB" id="F1Z9U7"/>
<comment type="similarity">
    <text evidence="1">Belongs to the LysR transcriptional regulatory family.</text>
</comment>
<dbReference type="SUPFAM" id="SSF53850">
    <property type="entry name" value="Periplasmic binding protein-like II"/>
    <property type="match status" value="1"/>
</dbReference>
<evidence type="ECO:0000313" key="6">
    <source>
        <dbReference type="EMBL" id="EGD58645.1"/>
    </source>
</evidence>
<dbReference type="Proteomes" id="UP000004728">
    <property type="component" value="Unassembled WGS sequence"/>
</dbReference>
<dbReference type="eggNOG" id="COG0583">
    <property type="taxonomic scope" value="Bacteria"/>
</dbReference>
<dbReference type="Pfam" id="PF03466">
    <property type="entry name" value="LysR_substrate"/>
    <property type="match status" value="1"/>
</dbReference>
<reference evidence="6 7" key="1">
    <citation type="journal article" date="2012" name="J. Bacteriol.">
        <title>Draft Genome Sequence of Novosphingobium nitrogenifigens Y88T.</title>
        <authorList>
            <person name="Strabala T.J."/>
            <person name="Macdonald L."/>
            <person name="Liu V."/>
            <person name="Smit A.M."/>
        </authorList>
    </citation>
    <scope>NUCLEOTIDE SEQUENCE [LARGE SCALE GENOMIC DNA]</scope>
    <source>
        <strain evidence="6 7">DSM 19370</strain>
    </source>
</reference>
<dbReference type="STRING" id="983920.Y88_0702"/>
<dbReference type="Pfam" id="PF00126">
    <property type="entry name" value="HTH_1"/>
    <property type="match status" value="1"/>
</dbReference>